<protein>
    <recommendedName>
        <fullName evidence="2">dual-specificity kinase</fullName>
        <ecNumber evidence="2">2.7.12.1</ecNumber>
    </recommendedName>
</protein>
<keyword evidence="4" id="KW-0808">Transferase</keyword>
<evidence type="ECO:0000256" key="6">
    <source>
        <dbReference type="ARBA" id="ARBA00022777"/>
    </source>
</evidence>
<comment type="catalytic activity">
    <reaction evidence="10">
        <text>L-tyrosyl-[protein] + ATP = O-phospho-L-tyrosyl-[protein] + ADP + H(+)</text>
        <dbReference type="Rhea" id="RHEA:10596"/>
        <dbReference type="Rhea" id="RHEA-COMP:10136"/>
        <dbReference type="Rhea" id="RHEA-COMP:20101"/>
        <dbReference type="ChEBI" id="CHEBI:15378"/>
        <dbReference type="ChEBI" id="CHEBI:30616"/>
        <dbReference type="ChEBI" id="CHEBI:46858"/>
        <dbReference type="ChEBI" id="CHEBI:61978"/>
        <dbReference type="ChEBI" id="CHEBI:456216"/>
        <dbReference type="EC" id="2.7.12.1"/>
    </reaction>
</comment>
<dbReference type="Proteomes" id="UP000078046">
    <property type="component" value="Unassembled WGS sequence"/>
</dbReference>
<dbReference type="PROSITE" id="PS00108">
    <property type="entry name" value="PROTEIN_KINASE_ST"/>
    <property type="match status" value="1"/>
</dbReference>
<evidence type="ECO:0000256" key="11">
    <source>
        <dbReference type="PROSITE-ProRule" id="PRU10141"/>
    </source>
</evidence>
<evidence type="ECO:0000256" key="3">
    <source>
        <dbReference type="ARBA" id="ARBA00022527"/>
    </source>
</evidence>
<keyword evidence="7 11" id="KW-0067">ATP-binding</keyword>
<dbReference type="SUPFAM" id="SSF56112">
    <property type="entry name" value="Protein kinase-like (PK-like)"/>
    <property type="match status" value="1"/>
</dbReference>
<dbReference type="Gene3D" id="3.30.200.20">
    <property type="entry name" value="Phosphorylase Kinase, domain 1"/>
    <property type="match status" value="1"/>
</dbReference>
<dbReference type="InterPro" id="IPR011009">
    <property type="entry name" value="Kinase-like_dom_sf"/>
</dbReference>
<name>A0A177B0J1_9BILA</name>
<keyword evidence="3" id="KW-0723">Serine/threonine-protein kinase</keyword>
<comment type="similarity">
    <text evidence="1">Belongs to the protein kinase superfamily. CMGC Ser/Thr protein kinase family. MNB/DYRK subfamily.</text>
</comment>
<evidence type="ECO:0000256" key="4">
    <source>
        <dbReference type="ARBA" id="ARBA00022679"/>
    </source>
</evidence>
<organism evidence="13 14">
    <name type="scientific">Intoshia linei</name>
    <dbReference type="NCBI Taxonomy" id="1819745"/>
    <lineage>
        <taxon>Eukaryota</taxon>
        <taxon>Metazoa</taxon>
        <taxon>Spiralia</taxon>
        <taxon>Lophotrochozoa</taxon>
        <taxon>Mesozoa</taxon>
        <taxon>Orthonectida</taxon>
        <taxon>Rhopaluridae</taxon>
        <taxon>Intoshia</taxon>
    </lineage>
</organism>
<dbReference type="PANTHER" id="PTHR24058">
    <property type="entry name" value="DUAL SPECIFICITY PROTEIN KINASE"/>
    <property type="match status" value="1"/>
</dbReference>
<evidence type="ECO:0000256" key="10">
    <source>
        <dbReference type="ARBA" id="ARBA00051680"/>
    </source>
</evidence>
<evidence type="ECO:0000256" key="9">
    <source>
        <dbReference type="ARBA" id="ARBA00049308"/>
    </source>
</evidence>
<dbReference type="PROSITE" id="PS00107">
    <property type="entry name" value="PROTEIN_KINASE_ATP"/>
    <property type="match status" value="1"/>
</dbReference>
<dbReference type="Gene3D" id="1.10.510.10">
    <property type="entry name" value="Transferase(Phosphotransferase) domain 1"/>
    <property type="match status" value="1"/>
</dbReference>
<dbReference type="SMART" id="SM00220">
    <property type="entry name" value="S_TKc"/>
    <property type="match status" value="1"/>
</dbReference>
<comment type="catalytic activity">
    <reaction evidence="9">
        <text>L-threonyl-[protein] + ATP = O-phospho-L-threonyl-[protein] + ADP + H(+)</text>
        <dbReference type="Rhea" id="RHEA:46608"/>
        <dbReference type="Rhea" id="RHEA-COMP:11060"/>
        <dbReference type="Rhea" id="RHEA-COMP:11605"/>
        <dbReference type="ChEBI" id="CHEBI:15378"/>
        <dbReference type="ChEBI" id="CHEBI:30013"/>
        <dbReference type="ChEBI" id="CHEBI:30616"/>
        <dbReference type="ChEBI" id="CHEBI:61977"/>
        <dbReference type="ChEBI" id="CHEBI:456216"/>
        <dbReference type="EC" id="2.7.12.1"/>
    </reaction>
</comment>
<evidence type="ECO:0000256" key="5">
    <source>
        <dbReference type="ARBA" id="ARBA00022741"/>
    </source>
</evidence>
<evidence type="ECO:0000256" key="8">
    <source>
        <dbReference type="ARBA" id="ARBA00049003"/>
    </source>
</evidence>
<dbReference type="Gene3D" id="3.30.10.30">
    <property type="entry name" value="DYRK"/>
    <property type="match status" value="1"/>
</dbReference>
<feature type="binding site" evidence="11">
    <location>
        <position position="303"/>
    </location>
    <ligand>
        <name>ATP</name>
        <dbReference type="ChEBI" id="CHEBI:30616"/>
    </ligand>
</feature>
<comment type="caution">
    <text evidence="13">The sequence shown here is derived from an EMBL/GenBank/DDBJ whole genome shotgun (WGS) entry which is preliminary data.</text>
</comment>
<dbReference type="GO" id="GO:0005524">
    <property type="term" value="F:ATP binding"/>
    <property type="evidence" value="ECO:0007669"/>
    <property type="project" value="UniProtKB-UniRule"/>
</dbReference>
<sequence length="652" mass="75811">MGNKSCMVLPPLIINCMGHKCKNGRNADTYVKIPHKNIKINKDINSERHNVHDSLYNNRLNDLHLHSDNNIYHSNHHFDKLPVSYRIQQLYTDNSLHKHNHPPKKTINTNMQITSERGDATLKNYNNKFSFNSLSKPDKFLANYKTTNFLDKYKKNNIISYTSKYLHIPSSNKDHSHQNNLYKKIISGYENCNQNDNNGIAKTKFNNPETVMKTCMHKLSTYEHTEIFFYPQIFFIGANAKKKNGIIGGDNNCGYDDDKGSYLVEVHDHVIYRYEILKILGKGSFGIVVKSFDHKLKTYVALKMIRNEKRFHKQAQEEVRILEHLKKQDVDNKYNIVIMYDHFIFRNHICMTFELLSVNLYELIKKNKFQGHPLSLIKKIAHQILMCLEALYKNKIIHCDLKPENILIKYQGRSDIKVIDFGSSCYEHQRIYTYIQSRFYRAPEIILGCRYGMPIDMWSFACILVELYIGFPIFPGINELDQLSCIIELLGMPPSRILQKAKRISNYIDSNGYPKYCKASTDKNGNVILNGSTNYQGKFRGPPSSKTIKQILKGCDDVYFQEFIIKCFDWDPSTRMTPSQAFKHDWIRGVQRKSNDSTATNDTYKPYNHSSSFKNVDSTIDIMKNSKKYNQKNKSKIVPKLPDIADVITSNV</sequence>
<dbReference type="InterPro" id="IPR050494">
    <property type="entry name" value="Ser_Thr_dual-spec_kinase"/>
</dbReference>
<feature type="domain" description="Protein kinase" evidence="12">
    <location>
        <begin position="274"/>
        <end position="587"/>
    </location>
</feature>
<dbReference type="InterPro" id="IPR017441">
    <property type="entry name" value="Protein_kinase_ATP_BS"/>
</dbReference>
<dbReference type="OrthoDB" id="9332038at2759"/>
<dbReference type="InterPro" id="IPR008271">
    <property type="entry name" value="Ser/Thr_kinase_AS"/>
</dbReference>
<dbReference type="EMBL" id="LWCA01000575">
    <property type="protein sequence ID" value="OAF67789.1"/>
    <property type="molecule type" value="Genomic_DNA"/>
</dbReference>
<dbReference type="PANTHER" id="PTHR24058:SF112">
    <property type="entry name" value="DUAL SPECIFICITY TYROSINE-PHOSPHORYLATION-REGULATED KINASE 3 HOMOLOG-RELATED"/>
    <property type="match status" value="1"/>
</dbReference>
<dbReference type="EC" id="2.7.12.1" evidence="2"/>
<dbReference type="GO" id="GO:0005856">
    <property type="term" value="C:cytoskeleton"/>
    <property type="evidence" value="ECO:0007669"/>
    <property type="project" value="TreeGrafter"/>
</dbReference>
<dbReference type="AlphaFoldDB" id="A0A177B0J1"/>
<evidence type="ECO:0000256" key="7">
    <source>
        <dbReference type="ARBA" id="ARBA00022840"/>
    </source>
</evidence>
<evidence type="ECO:0000259" key="12">
    <source>
        <dbReference type="PROSITE" id="PS50011"/>
    </source>
</evidence>
<accession>A0A177B0J1</accession>
<dbReference type="GO" id="GO:0004712">
    <property type="term" value="F:protein serine/threonine/tyrosine kinase activity"/>
    <property type="evidence" value="ECO:0007669"/>
    <property type="project" value="UniProtKB-EC"/>
</dbReference>
<dbReference type="GO" id="GO:0005737">
    <property type="term" value="C:cytoplasm"/>
    <property type="evidence" value="ECO:0007669"/>
    <property type="project" value="TreeGrafter"/>
</dbReference>
<dbReference type="FunFam" id="1.10.510.10:FF:000112">
    <property type="entry name" value="Putative dual specificity tyrosine-phosphorylation-regulated kinase 2"/>
    <property type="match status" value="1"/>
</dbReference>
<evidence type="ECO:0000313" key="13">
    <source>
        <dbReference type="EMBL" id="OAF67789.1"/>
    </source>
</evidence>
<gene>
    <name evidence="13" type="ORF">A3Q56_04483</name>
</gene>
<dbReference type="GO" id="GO:0005634">
    <property type="term" value="C:nucleus"/>
    <property type="evidence" value="ECO:0007669"/>
    <property type="project" value="TreeGrafter"/>
</dbReference>
<keyword evidence="6" id="KW-0418">Kinase</keyword>
<evidence type="ECO:0000256" key="1">
    <source>
        <dbReference type="ARBA" id="ARBA00008867"/>
    </source>
</evidence>
<evidence type="ECO:0000256" key="2">
    <source>
        <dbReference type="ARBA" id="ARBA00013203"/>
    </source>
</evidence>
<dbReference type="GO" id="GO:0004674">
    <property type="term" value="F:protein serine/threonine kinase activity"/>
    <property type="evidence" value="ECO:0007669"/>
    <property type="project" value="UniProtKB-KW"/>
</dbReference>
<dbReference type="Pfam" id="PF00069">
    <property type="entry name" value="Pkinase"/>
    <property type="match status" value="1"/>
</dbReference>
<dbReference type="PROSITE" id="PS50011">
    <property type="entry name" value="PROTEIN_KINASE_DOM"/>
    <property type="match status" value="1"/>
</dbReference>
<keyword evidence="5 11" id="KW-0547">Nucleotide-binding</keyword>
<comment type="catalytic activity">
    <reaction evidence="8">
        <text>L-seryl-[protein] + ATP = O-phospho-L-seryl-[protein] + ADP + H(+)</text>
        <dbReference type="Rhea" id="RHEA:17989"/>
        <dbReference type="Rhea" id="RHEA-COMP:9863"/>
        <dbReference type="Rhea" id="RHEA-COMP:11604"/>
        <dbReference type="ChEBI" id="CHEBI:15378"/>
        <dbReference type="ChEBI" id="CHEBI:29999"/>
        <dbReference type="ChEBI" id="CHEBI:30616"/>
        <dbReference type="ChEBI" id="CHEBI:83421"/>
        <dbReference type="ChEBI" id="CHEBI:456216"/>
        <dbReference type="EC" id="2.7.12.1"/>
    </reaction>
</comment>
<proteinExistence type="inferred from homology"/>
<evidence type="ECO:0000313" key="14">
    <source>
        <dbReference type="Proteomes" id="UP000078046"/>
    </source>
</evidence>
<reference evidence="13 14" key="1">
    <citation type="submission" date="2016-04" db="EMBL/GenBank/DDBJ databases">
        <title>The genome of Intoshia linei affirms orthonectids as highly simplified spiralians.</title>
        <authorList>
            <person name="Mikhailov K.V."/>
            <person name="Slusarev G.S."/>
            <person name="Nikitin M.A."/>
            <person name="Logacheva M.D."/>
            <person name="Penin A."/>
            <person name="Aleoshin V."/>
            <person name="Panchin Y.V."/>
        </authorList>
    </citation>
    <scope>NUCLEOTIDE SEQUENCE [LARGE SCALE GENOMIC DNA]</scope>
    <source>
        <strain evidence="13">Intl2013</strain>
        <tissue evidence="13">Whole animal</tissue>
    </source>
</reference>
<keyword evidence="14" id="KW-1185">Reference proteome</keyword>
<dbReference type="InterPro" id="IPR000719">
    <property type="entry name" value="Prot_kinase_dom"/>
</dbReference>
<dbReference type="InterPro" id="IPR042521">
    <property type="entry name" value="DYRK"/>
</dbReference>